<dbReference type="Pfam" id="PF13499">
    <property type="entry name" value="EF-hand_7"/>
    <property type="match status" value="1"/>
</dbReference>
<dbReference type="InterPro" id="IPR011992">
    <property type="entry name" value="EF-hand-dom_pair"/>
</dbReference>
<evidence type="ECO:0000313" key="3">
    <source>
        <dbReference type="Proteomes" id="UP000515135"/>
    </source>
</evidence>
<keyword evidence="3" id="KW-1185">Reference proteome</keyword>
<dbReference type="InterPro" id="IPR018247">
    <property type="entry name" value="EF_Hand_1_Ca_BS"/>
</dbReference>
<dbReference type="AlphaFoldDB" id="A0A6P4XLF6"/>
<dbReference type="GeneID" id="109464788"/>
<proteinExistence type="predicted"/>
<keyword evidence="1" id="KW-0106">Calcium</keyword>
<dbReference type="Gene3D" id="1.10.238.10">
    <property type="entry name" value="EF-hand"/>
    <property type="match status" value="2"/>
</dbReference>
<evidence type="ECO:0000256" key="1">
    <source>
        <dbReference type="ARBA" id="ARBA00022837"/>
    </source>
</evidence>
<name>A0A6P4XLF6_BRABE</name>
<dbReference type="InterPro" id="IPR002048">
    <property type="entry name" value="EF_hand_dom"/>
</dbReference>
<feature type="domain" description="EF-hand" evidence="2">
    <location>
        <begin position="69"/>
        <end position="104"/>
    </location>
</feature>
<dbReference type="RefSeq" id="XP_019617420.1">
    <property type="nucleotide sequence ID" value="XM_019761861.1"/>
</dbReference>
<dbReference type="PROSITE" id="PS50222">
    <property type="entry name" value="EF_HAND_2"/>
    <property type="match status" value="2"/>
</dbReference>
<gene>
    <name evidence="4" type="primary">LOC109464788</name>
</gene>
<protein>
    <submittedName>
        <fullName evidence="4">Calmodulin-like protein 9</fullName>
    </submittedName>
</protein>
<sequence length="143" mass="16297">MDFEKNFAELDKSGDGTIDSSELKTFLELSGLNPNVSDQFVERIKTKCDVNSDGKLTKVEAEKISQVCQEIKGLVELFKEYDKDGSMTMSYKEMRKKAGSFLREQGDKYGGGKVRDLLDHWDGDKDKEMTLGEFLEIIFGERF</sequence>
<dbReference type="SUPFAM" id="SSF47473">
    <property type="entry name" value="EF-hand"/>
    <property type="match status" value="1"/>
</dbReference>
<reference evidence="4" key="1">
    <citation type="submission" date="2025-08" db="UniProtKB">
        <authorList>
            <consortium name="RefSeq"/>
        </authorList>
    </citation>
    <scope>IDENTIFICATION</scope>
    <source>
        <tissue evidence="4">Gonad</tissue>
    </source>
</reference>
<organism evidence="3 4">
    <name type="scientific">Branchiostoma belcheri</name>
    <name type="common">Amphioxus</name>
    <dbReference type="NCBI Taxonomy" id="7741"/>
    <lineage>
        <taxon>Eukaryota</taxon>
        <taxon>Metazoa</taxon>
        <taxon>Chordata</taxon>
        <taxon>Cephalochordata</taxon>
        <taxon>Leptocardii</taxon>
        <taxon>Amphioxiformes</taxon>
        <taxon>Branchiostomatidae</taxon>
        <taxon>Branchiostoma</taxon>
    </lineage>
</organism>
<dbReference type="OrthoDB" id="10274137at2759"/>
<feature type="domain" description="EF-hand" evidence="2">
    <location>
        <begin position="1"/>
        <end position="33"/>
    </location>
</feature>
<accession>A0A6P4XLF6</accession>
<evidence type="ECO:0000313" key="4">
    <source>
        <dbReference type="RefSeq" id="XP_019617420.1"/>
    </source>
</evidence>
<dbReference type="SMART" id="SM00054">
    <property type="entry name" value="EFh"/>
    <property type="match status" value="3"/>
</dbReference>
<dbReference type="GO" id="GO:0005509">
    <property type="term" value="F:calcium ion binding"/>
    <property type="evidence" value="ECO:0007669"/>
    <property type="project" value="InterPro"/>
</dbReference>
<evidence type="ECO:0000259" key="2">
    <source>
        <dbReference type="PROSITE" id="PS50222"/>
    </source>
</evidence>
<dbReference type="Proteomes" id="UP000515135">
    <property type="component" value="Unplaced"/>
</dbReference>
<dbReference type="PROSITE" id="PS00018">
    <property type="entry name" value="EF_HAND_1"/>
    <property type="match status" value="1"/>
</dbReference>
<dbReference type="KEGG" id="bbel:109464788"/>